<evidence type="ECO:0000256" key="1">
    <source>
        <dbReference type="SAM" id="MobiDB-lite"/>
    </source>
</evidence>
<feature type="region of interest" description="Disordered" evidence="1">
    <location>
        <begin position="121"/>
        <end position="239"/>
    </location>
</feature>
<feature type="compositionally biased region" description="Polar residues" evidence="1">
    <location>
        <begin position="131"/>
        <end position="140"/>
    </location>
</feature>
<name>A0A9P4T9I2_CURKU</name>
<reference evidence="2" key="1">
    <citation type="submission" date="2019-04" db="EMBL/GenBank/DDBJ databases">
        <title>Sequencing of skin fungus with MAO and IRED activity.</title>
        <authorList>
            <person name="Marsaioli A.J."/>
            <person name="Bonatto J.M.C."/>
            <person name="Reis Junior O."/>
        </authorList>
    </citation>
    <scope>NUCLEOTIDE SEQUENCE</scope>
    <source>
        <strain evidence="2">30M1</strain>
    </source>
</reference>
<proteinExistence type="predicted"/>
<feature type="compositionally biased region" description="Basic and acidic residues" evidence="1">
    <location>
        <begin position="302"/>
        <end position="311"/>
    </location>
</feature>
<protein>
    <submittedName>
        <fullName evidence="2">Uncharacterized protein</fullName>
    </submittedName>
</protein>
<feature type="region of interest" description="Disordered" evidence="1">
    <location>
        <begin position="1"/>
        <end position="57"/>
    </location>
</feature>
<feature type="compositionally biased region" description="Basic and acidic residues" evidence="1">
    <location>
        <begin position="155"/>
        <end position="172"/>
    </location>
</feature>
<keyword evidence="3" id="KW-1185">Reference proteome</keyword>
<dbReference type="OrthoDB" id="4755622at2759"/>
<sequence>MDRESTPLVPRSGTPTAGTATSHSPSTAKTTTYVPHDAPAPSTPSGTNRRISSVPRTPVASTLGNTLGCSATAVAFTQVVVKTAKCSECDMRNKGVMLRCPGCTFQVCKLCRDRRAAGGRSLAHGDMLSPQVVTPSTPASSVKRKRPSVTASDAANEKLEKFRKQRESESTVRVRVQGATPTDDSSVEDFAPDPASPTSNKRRRTTPTSKVEDANDLPSPFLKATERSDDLSELSLGDPKPNVKALKDMTVQELLVHHGVDTPQNPYKEHLLGRHEPIMYNPRIKIPAIARRGFKPRPTAEQIEKNTQDKR</sequence>
<accession>A0A9P4T9I2</accession>
<dbReference type="EMBL" id="SWKU01000019">
    <property type="protein sequence ID" value="KAF2998642.1"/>
    <property type="molecule type" value="Genomic_DNA"/>
</dbReference>
<organism evidence="2 3">
    <name type="scientific">Curvularia kusanoi</name>
    <name type="common">Cochliobolus kusanoi</name>
    <dbReference type="NCBI Taxonomy" id="90978"/>
    <lineage>
        <taxon>Eukaryota</taxon>
        <taxon>Fungi</taxon>
        <taxon>Dikarya</taxon>
        <taxon>Ascomycota</taxon>
        <taxon>Pezizomycotina</taxon>
        <taxon>Dothideomycetes</taxon>
        <taxon>Pleosporomycetidae</taxon>
        <taxon>Pleosporales</taxon>
        <taxon>Pleosporineae</taxon>
        <taxon>Pleosporaceae</taxon>
        <taxon>Curvularia</taxon>
    </lineage>
</organism>
<dbReference type="AlphaFoldDB" id="A0A9P4T9I2"/>
<evidence type="ECO:0000313" key="3">
    <source>
        <dbReference type="Proteomes" id="UP000801428"/>
    </source>
</evidence>
<dbReference type="Proteomes" id="UP000801428">
    <property type="component" value="Unassembled WGS sequence"/>
</dbReference>
<comment type="caution">
    <text evidence="2">The sequence shown here is derived from an EMBL/GenBank/DDBJ whole genome shotgun (WGS) entry which is preliminary data.</text>
</comment>
<feature type="compositionally biased region" description="Polar residues" evidence="1">
    <location>
        <begin position="43"/>
        <end position="57"/>
    </location>
</feature>
<gene>
    <name evidence="2" type="ORF">E8E13_007646</name>
</gene>
<evidence type="ECO:0000313" key="2">
    <source>
        <dbReference type="EMBL" id="KAF2998642.1"/>
    </source>
</evidence>
<feature type="region of interest" description="Disordered" evidence="1">
    <location>
        <begin position="290"/>
        <end position="311"/>
    </location>
</feature>
<feature type="compositionally biased region" description="Polar residues" evidence="1">
    <location>
        <begin position="13"/>
        <end position="33"/>
    </location>
</feature>